<accession>A0A9Q9DSM5</accession>
<protein>
    <submittedName>
        <fullName evidence="1">Uncharacterized protein</fullName>
    </submittedName>
</protein>
<name>A0A9Q9DSM5_CURCL</name>
<dbReference type="OrthoDB" id="3686405at2759"/>
<evidence type="ECO:0000313" key="1">
    <source>
        <dbReference type="EMBL" id="USP76914.1"/>
    </source>
</evidence>
<organism evidence="1 2">
    <name type="scientific">Curvularia clavata</name>
    <dbReference type="NCBI Taxonomy" id="95742"/>
    <lineage>
        <taxon>Eukaryota</taxon>
        <taxon>Fungi</taxon>
        <taxon>Dikarya</taxon>
        <taxon>Ascomycota</taxon>
        <taxon>Pezizomycotina</taxon>
        <taxon>Dothideomycetes</taxon>
        <taxon>Pleosporomycetidae</taxon>
        <taxon>Pleosporales</taxon>
        <taxon>Pleosporineae</taxon>
        <taxon>Pleosporaceae</taxon>
        <taxon>Curvularia</taxon>
    </lineage>
</organism>
<dbReference type="Proteomes" id="UP001056012">
    <property type="component" value="Chromosome 3"/>
</dbReference>
<dbReference type="VEuPathDB" id="FungiDB:yc1106_04188"/>
<gene>
    <name evidence="1" type="ORF">yc1106_04188</name>
</gene>
<proteinExistence type="predicted"/>
<evidence type="ECO:0000313" key="2">
    <source>
        <dbReference type="Proteomes" id="UP001056012"/>
    </source>
</evidence>
<dbReference type="EMBL" id="CP089276">
    <property type="protein sequence ID" value="USP76914.1"/>
    <property type="molecule type" value="Genomic_DNA"/>
</dbReference>
<dbReference type="AlphaFoldDB" id="A0A9Q9DSM5"/>
<keyword evidence="2" id="KW-1185">Reference proteome</keyword>
<reference evidence="1" key="1">
    <citation type="submission" date="2021-12" db="EMBL/GenBank/DDBJ databases">
        <title>Curvularia clavata genome.</title>
        <authorList>
            <person name="Cao Y."/>
        </authorList>
    </citation>
    <scope>NUCLEOTIDE SEQUENCE</scope>
    <source>
        <strain evidence="1">Yc1106</strain>
    </source>
</reference>
<sequence length="172" mass="19705">MRSFWCHHGANYNALSLPSIPTRNFSQYRPSLNNNPTPPSPAPLSLISSLQTILHDLKTHYTSYDPSVAEHALVRDLVHDWNERRLLAYWKCLEHNPRRAVEIVRLMGLDFGEGREDALVERALRKLKKYPRRERFEVVARALQQVGNGDEVLGLEDPQFVLSYSRVAGEGS</sequence>